<dbReference type="AlphaFoldDB" id="A0A9Q0M126"/>
<gene>
    <name evidence="2" type="ORF">RDWZM_008477</name>
</gene>
<feature type="signal peptide" evidence="1">
    <location>
        <begin position="1"/>
        <end position="30"/>
    </location>
</feature>
<evidence type="ECO:0000313" key="3">
    <source>
        <dbReference type="Proteomes" id="UP001142055"/>
    </source>
</evidence>
<protein>
    <submittedName>
        <fullName evidence="2">Uncharacterized protein</fullName>
    </submittedName>
</protein>
<sequence length="96" mass="10972">MSTRPFGTVLLVVIVSLICIHLHWETTVEAIACKTRIVYKTVHVPVHVVKKVPIIKKVPVPIYMKQKHHLIHKHKHEMPHQGGLHSFNGQDGFGEF</sequence>
<evidence type="ECO:0000256" key="1">
    <source>
        <dbReference type="SAM" id="SignalP"/>
    </source>
</evidence>
<keyword evidence="1" id="KW-0732">Signal</keyword>
<accession>A0A9Q0M126</accession>
<organism evidence="2 3">
    <name type="scientific">Blomia tropicalis</name>
    <name type="common">Mite</name>
    <dbReference type="NCBI Taxonomy" id="40697"/>
    <lineage>
        <taxon>Eukaryota</taxon>
        <taxon>Metazoa</taxon>
        <taxon>Ecdysozoa</taxon>
        <taxon>Arthropoda</taxon>
        <taxon>Chelicerata</taxon>
        <taxon>Arachnida</taxon>
        <taxon>Acari</taxon>
        <taxon>Acariformes</taxon>
        <taxon>Sarcoptiformes</taxon>
        <taxon>Astigmata</taxon>
        <taxon>Glycyphagoidea</taxon>
        <taxon>Echimyopodidae</taxon>
        <taxon>Blomia</taxon>
    </lineage>
</organism>
<feature type="chain" id="PRO_5040200316" evidence="1">
    <location>
        <begin position="31"/>
        <end position="96"/>
    </location>
</feature>
<evidence type="ECO:0000313" key="2">
    <source>
        <dbReference type="EMBL" id="KAJ6217320.1"/>
    </source>
</evidence>
<reference evidence="2" key="1">
    <citation type="submission" date="2022-12" db="EMBL/GenBank/DDBJ databases">
        <title>Genome assemblies of Blomia tropicalis.</title>
        <authorList>
            <person name="Cui Y."/>
        </authorList>
    </citation>
    <scope>NUCLEOTIDE SEQUENCE</scope>
    <source>
        <tissue evidence="2">Adult mites</tissue>
    </source>
</reference>
<proteinExistence type="predicted"/>
<dbReference type="Proteomes" id="UP001142055">
    <property type="component" value="Chromosome 3"/>
</dbReference>
<name>A0A9Q0M126_BLOTA</name>
<keyword evidence="3" id="KW-1185">Reference proteome</keyword>
<comment type="caution">
    <text evidence="2">The sequence shown here is derived from an EMBL/GenBank/DDBJ whole genome shotgun (WGS) entry which is preliminary data.</text>
</comment>
<dbReference type="EMBL" id="JAPWDV010000003">
    <property type="protein sequence ID" value="KAJ6217320.1"/>
    <property type="molecule type" value="Genomic_DNA"/>
</dbReference>